<dbReference type="RefSeq" id="WP_251611868.1">
    <property type="nucleotide sequence ID" value="NZ_JAMQJY010000008.1"/>
</dbReference>
<name>A0ABT0XQ24_9BACI</name>
<keyword evidence="1" id="KW-0472">Membrane</keyword>
<organism evidence="2 3">
    <name type="scientific">Alkalicoccobacillus plakortidis</name>
    <dbReference type="NCBI Taxonomy" id="444060"/>
    <lineage>
        <taxon>Bacteria</taxon>
        <taxon>Bacillati</taxon>
        <taxon>Bacillota</taxon>
        <taxon>Bacilli</taxon>
        <taxon>Bacillales</taxon>
        <taxon>Bacillaceae</taxon>
        <taxon>Alkalicoccobacillus</taxon>
    </lineage>
</organism>
<dbReference type="Proteomes" id="UP001203665">
    <property type="component" value="Unassembled WGS sequence"/>
</dbReference>
<comment type="caution">
    <text evidence="2">The sequence shown here is derived from an EMBL/GenBank/DDBJ whole genome shotgun (WGS) entry which is preliminary data.</text>
</comment>
<keyword evidence="1" id="KW-0812">Transmembrane</keyword>
<feature type="transmembrane region" description="Helical" evidence="1">
    <location>
        <begin position="6"/>
        <end position="31"/>
    </location>
</feature>
<keyword evidence="3" id="KW-1185">Reference proteome</keyword>
<gene>
    <name evidence="2" type="ORF">NDM98_23080</name>
</gene>
<sequence length="63" mass="6812">MLYLPYILATLGGTYLIVFILNGILDTLFGLEPSIKKWALSSAVITIIILLAFNLFGGIGILV</sequence>
<proteinExistence type="predicted"/>
<dbReference type="EMBL" id="JAMQJY010000008">
    <property type="protein sequence ID" value="MCM2678008.1"/>
    <property type="molecule type" value="Genomic_DNA"/>
</dbReference>
<evidence type="ECO:0000256" key="1">
    <source>
        <dbReference type="SAM" id="Phobius"/>
    </source>
</evidence>
<accession>A0ABT0XQ24</accession>
<feature type="transmembrane region" description="Helical" evidence="1">
    <location>
        <begin position="38"/>
        <end position="62"/>
    </location>
</feature>
<protein>
    <submittedName>
        <fullName evidence="2">Uncharacterized protein</fullName>
    </submittedName>
</protein>
<keyword evidence="1" id="KW-1133">Transmembrane helix</keyword>
<evidence type="ECO:0000313" key="2">
    <source>
        <dbReference type="EMBL" id="MCM2678008.1"/>
    </source>
</evidence>
<evidence type="ECO:0000313" key="3">
    <source>
        <dbReference type="Proteomes" id="UP001203665"/>
    </source>
</evidence>
<reference evidence="2" key="1">
    <citation type="submission" date="2022-06" db="EMBL/GenBank/DDBJ databases">
        <title>Alkalicoccobacillus porphyridii sp. nov., isolated from a marine red alga, Porphyridium purpureum and reclassification of Shouchella plakortidis and Shouchella gibsonii as Alkalicoccobacillus plakortidis comb. nov. and Alkalicoccobacillus gibsonii comb. nov.</title>
        <authorList>
            <person name="Kim K.H."/>
            <person name="Lee J.K."/>
            <person name="Han D.M."/>
            <person name="Baek J.H."/>
            <person name="Jeon C.O."/>
        </authorList>
    </citation>
    <scope>NUCLEOTIDE SEQUENCE</scope>
    <source>
        <strain evidence="2">DSM 19153</strain>
    </source>
</reference>